<dbReference type="SMART" id="SM00388">
    <property type="entry name" value="HisKA"/>
    <property type="match status" value="1"/>
</dbReference>
<evidence type="ECO:0000256" key="8">
    <source>
        <dbReference type="ARBA" id="ARBA00022777"/>
    </source>
</evidence>
<evidence type="ECO:0000313" key="16">
    <source>
        <dbReference type="Proteomes" id="UP001501600"/>
    </source>
</evidence>
<keyword evidence="5" id="KW-0597">Phosphoprotein</keyword>
<dbReference type="InterPro" id="IPR036890">
    <property type="entry name" value="HATPase_C_sf"/>
</dbReference>
<evidence type="ECO:0000256" key="5">
    <source>
        <dbReference type="ARBA" id="ARBA00022553"/>
    </source>
</evidence>
<evidence type="ECO:0000313" key="15">
    <source>
        <dbReference type="EMBL" id="GAA5186749.1"/>
    </source>
</evidence>
<dbReference type="Gene3D" id="6.10.340.10">
    <property type="match status" value="1"/>
</dbReference>
<feature type="coiled-coil region" evidence="11">
    <location>
        <begin position="386"/>
        <end position="423"/>
    </location>
</feature>
<feature type="transmembrane region" description="Helical" evidence="12">
    <location>
        <begin position="24"/>
        <end position="46"/>
    </location>
</feature>
<keyword evidence="7 12" id="KW-0812">Transmembrane</keyword>
<dbReference type="SUPFAM" id="SSF103190">
    <property type="entry name" value="Sensory domain-like"/>
    <property type="match status" value="1"/>
</dbReference>
<dbReference type="InterPro" id="IPR029151">
    <property type="entry name" value="Sensor-like_sf"/>
</dbReference>
<dbReference type="CDD" id="cd00082">
    <property type="entry name" value="HisKA"/>
    <property type="match status" value="1"/>
</dbReference>
<dbReference type="Gene3D" id="3.30.565.10">
    <property type="entry name" value="Histidine kinase-like ATPase, C-terminal domain"/>
    <property type="match status" value="1"/>
</dbReference>
<dbReference type="Pfam" id="PF00512">
    <property type="entry name" value="HisKA"/>
    <property type="match status" value="1"/>
</dbReference>
<evidence type="ECO:0000256" key="9">
    <source>
        <dbReference type="ARBA" id="ARBA00022989"/>
    </source>
</evidence>
<comment type="subcellular location">
    <subcellularLocation>
        <location evidence="2">Cell membrane</location>
        <topology evidence="2">Multi-pass membrane protein</topology>
    </subcellularLocation>
</comment>
<dbReference type="SUPFAM" id="SSF55874">
    <property type="entry name" value="ATPase domain of HSP90 chaperone/DNA topoisomerase II/histidine kinase"/>
    <property type="match status" value="1"/>
</dbReference>
<dbReference type="Proteomes" id="UP001501600">
    <property type="component" value="Unassembled WGS sequence"/>
</dbReference>
<dbReference type="Pfam" id="PF00672">
    <property type="entry name" value="HAMP"/>
    <property type="match status" value="1"/>
</dbReference>
<evidence type="ECO:0000256" key="10">
    <source>
        <dbReference type="ARBA" id="ARBA00023136"/>
    </source>
</evidence>
<evidence type="ECO:0000256" key="4">
    <source>
        <dbReference type="ARBA" id="ARBA00022475"/>
    </source>
</evidence>
<proteinExistence type="predicted"/>
<evidence type="ECO:0000256" key="6">
    <source>
        <dbReference type="ARBA" id="ARBA00022679"/>
    </source>
</evidence>
<accession>A0ABP9RUH2</accession>
<dbReference type="SUPFAM" id="SSF47384">
    <property type="entry name" value="Homodimeric domain of signal transducing histidine kinase"/>
    <property type="match status" value="1"/>
</dbReference>
<feature type="domain" description="HAMP" evidence="14">
    <location>
        <begin position="354"/>
        <end position="408"/>
    </location>
</feature>
<dbReference type="PRINTS" id="PR00344">
    <property type="entry name" value="BCTRLSENSOR"/>
</dbReference>
<gene>
    <name evidence="15" type="ORF">GCM10025772_02850</name>
</gene>
<dbReference type="InterPro" id="IPR036097">
    <property type="entry name" value="HisK_dim/P_sf"/>
</dbReference>
<dbReference type="CDD" id="cd06225">
    <property type="entry name" value="HAMP"/>
    <property type="match status" value="1"/>
</dbReference>
<dbReference type="InterPro" id="IPR004358">
    <property type="entry name" value="Sig_transdc_His_kin-like_C"/>
</dbReference>
<feature type="domain" description="Histidine kinase" evidence="13">
    <location>
        <begin position="464"/>
        <end position="678"/>
    </location>
</feature>
<name>A0ABP9RUH2_9GAMM</name>
<evidence type="ECO:0000259" key="13">
    <source>
        <dbReference type="PROSITE" id="PS50109"/>
    </source>
</evidence>
<dbReference type="PROSITE" id="PS50109">
    <property type="entry name" value="HIS_KIN"/>
    <property type="match status" value="1"/>
</dbReference>
<organism evidence="15 16">
    <name type="scientific">Ferrimonas gelatinilytica</name>
    <dbReference type="NCBI Taxonomy" id="1255257"/>
    <lineage>
        <taxon>Bacteria</taxon>
        <taxon>Pseudomonadati</taxon>
        <taxon>Pseudomonadota</taxon>
        <taxon>Gammaproteobacteria</taxon>
        <taxon>Alteromonadales</taxon>
        <taxon>Ferrimonadaceae</taxon>
        <taxon>Ferrimonas</taxon>
    </lineage>
</organism>
<dbReference type="SMART" id="SM00304">
    <property type="entry name" value="HAMP"/>
    <property type="match status" value="1"/>
</dbReference>
<dbReference type="Pfam" id="PF02518">
    <property type="entry name" value="HATPase_c"/>
    <property type="match status" value="1"/>
</dbReference>
<dbReference type="Pfam" id="PF17202">
    <property type="entry name" value="sCache_3_3"/>
    <property type="match status" value="1"/>
</dbReference>
<dbReference type="EMBL" id="BAABLF010000004">
    <property type="protein sequence ID" value="GAA5186749.1"/>
    <property type="molecule type" value="Genomic_DNA"/>
</dbReference>
<protein>
    <recommendedName>
        <fullName evidence="3">histidine kinase</fullName>
        <ecNumber evidence="3">2.7.13.3</ecNumber>
    </recommendedName>
</protein>
<keyword evidence="6" id="KW-0808">Transferase</keyword>
<comment type="catalytic activity">
    <reaction evidence="1">
        <text>ATP + protein L-histidine = ADP + protein N-phospho-L-histidine.</text>
        <dbReference type="EC" id="2.7.13.3"/>
    </reaction>
</comment>
<keyword evidence="8" id="KW-0418">Kinase</keyword>
<keyword evidence="11" id="KW-0175">Coiled coil</keyword>
<dbReference type="SMART" id="SM00387">
    <property type="entry name" value="HATPase_c"/>
    <property type="match status" value="1"/>
</dbReference>
<sequence length="703" mass="79019">MWNRWQRLFRNDIKVLTSTVRYRLLVLMLLPVLVTLASLVFITIYWNVTYTSTQLFMKVRSDLAVAQGVVDAQSRSQVSSLAGLQYGWEFNRLVQTLTRSDRAMDRLLEQSRERLGLTFLRLLSIEAVQQDAMLRPLIPSDGEPGRSSLQVLSRAQMLRISPVLARDASMALEPTPMAQVPLKGFEQRGMVLRSLVAVHDQQGRHIGFLDGGLLLNHDTELVDQIRSLTYAEGTLPPRARGTVTLFLDNVRISTNVPSQDEYGRAVGTLVSEQVRLKVLEAGQMWVDRAFVYNDWYISAYAPLEDIQGNRIGMIYTGFTEAPFVYNYLLNIFELGTILLLVLLGSGLAVYFGARGLLRPIDRIHSVVREVQEGKDRRIGDLGLDPANELAQLSRQFDRMLDQLQERNRQIQLANEQLEQKVEQRTAILKERTLQLKRNITLLEETRQQLVTNEKLVALGEMTAGIAHEINNPTAVILGNIELIQMELGEDAAKVDEEIELIFQQVQRIKGIIQSLLQYARPGDLAMPLERQAINPIIEEMLVLVRHSLRKQQVEVILDLNADQQVEVNRQQLLQVLINLVVNAAHALDGKGEVRVSSGNWLDGEQVKGVWISVQDDGAGIPEELQSRIFDPFFTTRKQGTGLGLSLSYGIIRRFGGVMEVESTPGVGSTFRVCLPLHCPVLNGNEGTPITLQQRLPSGDNDRG</sequence>
<evidence type="ECO:0000256" key="7">
    <source>
        <dbReference type="ARBA" id="ARBA00022692"/>
    </source>
</evidence>
<reference evidence="16" key="1">
    <citation type="journal article" date="2019" name="Int. J. Syst. Evol. Microbiol.">
        <title>The Global Catalogue of Microorganisms (GCM) 10K type strain sequencing project: providing services to taxonomists for standard genome sequencing and annotation.</title>
        <authorList>
            <consortium name="The Broad Institute Genomics Platform"/>
            <consortium name="The Broad Institute Genome Sequencing Center for Infectious Disease"/>
            <person name="Wu L."/>
            <person name="Ma J."/>
        </authorList>
    </citation>
    <scope>NUCLEOTIDE SEQUENCE [LARGE SCALE GENOMIC DNA]</scope>
    <source>
        <strain evidence="16">JCM 18720</strain>
    </source>
</reference>
<feature type="transmembrane region" description="Helical" evidence="12">
    <location>
        <begin position="327"/>
        <end position="353"/>
    </location>
</feature>
<evidence type="ECO:0000256" key="11">
    <source>
        <dbReference type="SAM" id="Coils"/>
    </source>
</evidence>
<dbReference type="PANTHER" id="PTHR43065:SF22">
    <property type="entry name" value="HISTIDINE KINASE"/>
    <property type="match status" value="1"/>
</dbReference>
<dbReference type="InterPro" id="IPR003594">
    <property type="entry name" value="HATPase_dom"/>
</dbReference>
<evidence type="ECO:0000256" key="2">
    <source>
        <dbReference type="ARBA" id="ARBA00004651"/>
    </source>
</evidence>
<evidence type="ECO:0000256" key="3">
    <source>
        <dbReference type="ARBA" id="ARBA00012438"/>
    </source>
</evidence>
<dbReference type="Gene3D" id="1.10.287.130">
    <property type="match status" value="1"/>
</dbReference>
<keyword evidence="16" id="KW-1185">Reference proteome</keyword>
<dbReference type="RefSeq" id="WP_345315253.1">
    <property type="nucleotide sequence ID" value="NZ_BAABLF010000004.1"/>
</dbReference>
<dbReference type="PANTHER" id="PTHR43065">
    <property type="entry name" value="SENSOR HISTIDINE KINASE"/>
    <property type="match status" value="1"/>
</dbReference>
<dbReference type="InterPro" id="IPR005467">
    <property type="entry name" value="His_kinase_dom"/>
</dbReference>
<dbReference type="InterPro" id="IPR033463">
    <property type="entry name" value="sCache_3"/>
</dbReference>
<comment type="caution">
    <text evidence="15">The sequence shown here is derived from an EMBL/GenBank/DDBJ whole genome shotgun (WGS) entry which is preliminary data.</text>
</comment>
<evidence type="ECO:0000256" key="12">
    <source>
        <dbReference type="SAM" id="Phobius"/>
    </source>
</evidence>
<dbReference type="EC" id="2.7.13.3" evidence="3"/>
<dbReference type="InterPro" id="IPR003661">
    <property type="entry name" value="HisK_dim/P_dom"/>
</dbReference>
<evidence type="ECO:0000256" key="1">
    <source>
        <dbReference type="ARBA" id="ARBA00000085"/>
    </source>
</evidence>
<keyword evidence="9 12" id="KW-1133">Transmembrane helix</keyword>
<dbReference type="InterPro" id="IPR003660">
    <property type="entry name" value="HAMP_dom"/>
</dbReference>
<evidence type="ECO:0000259" key="14">
    <source>
        <dbReference type="PROSITE" id="PS50885"/>
    </source>
</evidence>
<keyword evidence="4" id="KW-1003">Cell membrane</keyword>
<keyword evidence="10 12" id="KW-0472">Membrane</keyword>
<dbReference type="PROSITE" id="PS50885">
    <property type="entry name" value="HAMP"/>
    <property type="match status" value="1"/>
</dbReference>